<dbReference type="Gene3D" id="1.10.510.10">
    <property type="entry name" value="Transferase(Phosphotransferase) domain 1"/>
    <property type="match status" value="1"/>
</dbReference>
<organism evidence="11 12">
    <name type="scientific">Ignelater luminosus</name>
    <name type="common">Cucubano</name>
    <name type="synonym">Pyrophorus luminosus</name>
    <dbReference type="NCBI Taxonomy" id="2038154"/>
    <lineage>
        <taxon>Eukaryota</taxon>
        <taxon>Metazoa</taxon>
        <taxon>Ecdysozoa</taxon>
        <taxon>Arthropoda</taxon>
        <taxon>Hexapoda</taxon>
        <taxon>Insecta</taxon>
        <taxon>Pterygota</taxon>
        <taxon>Neoptera</taxon>
        <taxon>Endopterygota</taxon>
        <taxon>Coleoptera</taxon>
        <taxon>Polyphaga</taxon>
        <taxon>Elateriformia</taxon>
        <taxon>Elateroidea</taxon>
        <taxon>Elateridae</taxon>
        <taxon>Agrypninae</taxon>
        <taxon>Pyrophorini</taxon>
        <taxon>Ignelater</taxon>
    </lineage>
</organism>
<evidence type="ECO:0000256" key="7">
    <source>
        <dbReference type="ARBA" id="ARBA00047899"/>
    </source>
</evidence>
<keyword evidence="3" id="KW-0808">Transferase</keyword>
<accession>A0A8K0FYY7</accession>
<dbReference type="GO" id="GO:0005524">
    <property type="term" value="F:ATP binding"/>
    <property type="evidence" value="ECO:0007669"/>
    <property type="project" value="UniProtKB-UniRule"/>
</dbReference>
<comment type="caution">
    <text evidence="11">The sequence shown here is derived from an EMBL/GenBank/DDBJ whole genome shotgun (WGS) entry which is preliminary data.</text>
</comment>
<gene>
    <name evidence="11" type="ORF">ILUMI_20400</name>
</gene>
<dbReference type="InterPro" id="IPR017441">
    <property type="entry name" value="Protein_kinase_ATP_BS"/>
</dbReference>
<dbReference type="GO" id="GO:0004674">
    <property type="term" value="F:protein serine/threonine kinase activity"/>
    <property type="evidence" value="ECO:0007669"/>
    <property type="project" value="UniProtKB-KW"/>
</dbReference>
<dbReference type="InterPro" id="IPR011009">
    <property type="entry name" value="Kinase-like_dom_sf"/>
</dbReference>
<evidence type="ECO:0000256" key="9">
    <source>
        <dbReference type="PROSITE-ProRule" id="PRU10141"/>
    </source>
</evidence>
<dbReference type="InterPro" id="IPR000719">
    <property type="entry name" value="Prot_kinase_dom"/>
</dbReference>
<proteinExistence type="predicted"/>
<dbReference type="Gene3D" id="3.30.200.20">
    <property type="entry name" value="Phosphorylase Kinase, domain 1"/>
    <property type="match status" value="1"/>
</dbReference>
<evidence type="ECO:0000256" key="4">
    <source>
        <dbReference type="ARBA" id="ARBA00022741"/>
    </source>
</evidence>
<dbReference type="GO" id="GO:0051726">
    <property type="term" value="P:regulation of cell cycle"/>
    <property type="evidence" value="ECO:0007669"/>
    <property type="project" value="TreeGrafter"/>
</dbReference>
<keyword evidence="6 9" id="KW-0067">ATP-binding</keyword>
<dbReference type="EMBL" id="VTPC01089669">
    <property type="protein sequence ID" value="KAF2885765.1"/>
    <property type="molecule type" value="Genomic_DNA"/>
</dbReference>
<keyword evidence="12" id="KW-1185">Reference proteome</keyword>
<protein>
    <recommendedName>
        <fullName evidence="1">non-specific serine/threonine protein kinase</fullName>
        <ecNumber evidence="1">2.7.11.1</ecNumber>
    </recommendedName>
</protein>
<dbReference type="SUPFAM" id="SSF56112">
    <property type="entry name" value="Protein kinase-like (PK-like)"/>
    <property type="match status" value="2"/>
</dbReference>
<dbReference type="Pfam" id="PF00069">
    <property type="entry name" value="Pkinase"/>
    <property type="match status" value="1"/>
</dbReference>
<evidence type="ECO:0000256" key="1">
    <source>
        <dbReference type="ARBA" id="ARBA00012513"/>
    </source>
</evidence>
<keyword evidence="4 9" id="KW-0547">Nucleotide-binding</keyword>
<reference evidence="11" key="1">
    <citation type="submission" date="2019-08" db="EMBL/GenBank/DDBJ databases">
        <title>The genome of the North American firefly Photinus pyralis.</title>
        <authorList>
            <consortium name="Photinus pyralis genome working group"/>
            <person name="Fallon T.R."/>
            <person name="Sander Lower S.E."/>
            <person name="Weng J.-K."/>
        </authorList>
    </citation>
    <scope>NUCLEOTIDE SEQUENCE</scope>
    <source>
        <strain evidence="11">TRF0915ILg1</strain>
        <tissue evidence="11">Whole body</tissue>
    </source>
</reference>
<evidence type="ECO:0000256" key="8">
    <source>
        <dbReference type="ARBA" id="ARBA00048679"/>
    </source>
</evidence>
<dbReference type="PROSITE" id="PS50011">
    <property type="entry name" value="PROTEIN_KINASE_DOM"/>
    <property type="match status" value="1"/>
</dbReference>
<evidence type="ECO:0000313" key="11">
    <source>
        <dbReference type="EMBL" id="KAF2885765.1"/>
    </source>
</evidence>
<dbReference type="GO" id="GO:0005829">
    <property type="term" value="C:cytosol"/>
    <property type="evidence" value="ECO:0007669"/>
    <property type="project" value="TreeGrafter"/>
</dbReference>
<dbReference type="GO" id="GO:0005956">
    <property type="term" value="C:protein kinase CK2 complex"/>
    <property type="evidence" value="ECO:0007669"/>
    <property type="project" value="TreeGrafter"/>
</dbReference>
<dbReference type="FunFam" id="3.30.200.20:FF:000088">
    <property type="entry name" value="Casein kinase II subunit alpha"/>
    <property type="match status" value="1"/>
</dbReference>
<comment type="catalytic activity">
    <reaction evidence="8">
        <text>L-seryl-[protein] + ATP = O-phospho-L-seryl-[protein] + ADP + H(+)</text>
        <dbReference type="Rhea" id="RHEA:17989"/>
        <dbReference type="Rhea" id="RHEA-COMP:9863"/>
        <dbReference type="Rhea" id="RHEA-COMP:11604"/>
        <dbReference type="ChEBI" id="CHEBI:15378"/>
        <dbReference type="ChEBI" id="CHEBI:29999"/>
        <dbReference type="ChEBI" id="CHEBI:30616"/>
        <dbReference type="ChEBI" id="CHEBI:83421"/>
        <dbReference type="ChEBI" id="CHEBI:456216"/>
        <dbReference type="EC" id="2.7.11.1"/>
    </reaction>
</comment>
<keyword evidence="5" id="KW-0418">Kinase</keyword>
<feature type="binding site" evidence="9">
    <location>
        <position position="67"/>
    </location>
    <ligand>
        <name>ATP</name>
        <dbReference type="ChEBI" id="CHEBI:30616"/>
    </ligand>
</feature>
<dbReference type="EC" id="2.7.11.1" evidence="1"/>
<comment type="catalytic activity">
    <reaction evidence="7">
        <text>L-threonyl-[protein] + ATP = O-phospho-L-threonyl-[protein] + ADP + H(+)</text>
        <dbReference type="Rhea" id="RHEA:46608"/>
        <dbReference type="Rhea" id="RHEA-COMP:11060"/>
        <dbReference type="Rhea" id="RHEA-COMP:11605"/>
        <dbReference type="ChEBI" id="CHEBI:15378"/>
        <dbReference type="ChEBI" id="CHEBI:30013"/>
        <dbReference type="ChEBI" id="CHEBI:30616"/>
        <dbReference type="ChEBI" id="CHEBI:61977"/>
        <dbReference type="ChEBI" id="CHEBI:456216"/>
        <dbReference type="EC" id="2.7.11.1"/>
    </reaction>
</comment>
<evidence type="ECO:0000256" key="3">
    <source>
        <dbReference type="ARBA" id="ARBA00022679"/>
    </source>
</evidence>
<sequence>MYQIPCVARNYGLVLQDKPEDYFNYNNEVVNVQDGRNYALTKKLGSGQYSDVYKTIDVRNQRTMVCKVLKRYSETAFKREIKILRELHNGVNVINFFEAVYFPNTSNQQNRFLITKEACSLLASLLRYDPQERATARETLYHKYFAY</sequence>
<evidence type="ECO:0000259" key="10">
    <source>
        <dbReference type="PROSITE" id="PS50011"/>
    </source>
</evidence>
<keyword evidence="2" id="KW-0723">Serine/threonine-protein kinase</keyword>
<dbReference type="SMART" id="SM00220">
    <property type="entry name" value="S_TKc"/>
    <property type="match status" value="1"/>
</dbReference>
<dbReference type="PANTHER" id="PTHR24054">
    <property type="entry name" value="CASEIN KINASE II SUBUNIT ALPHA"/>
    <property type="match status" value="1"/>
</dbReference>
<dbReference type="AlphaFoldDB" id="A0A8K0FYY7"/>
<dbReference type="PROSITE" id="PS00107">
    <property type="entry name" value="PROTEIN_KINASE_ATP"/>
    <property type="match status" value="1"/>
</dbReference>
<feature type="domain" description="Protein kinase" evidence="10">
    <location>
        <begin position="38"/>
        <end position="147"/>
    </location>
</feature>
<evidence type="ECO:0000256" key="2">
    <source>
        <dbReference type="ARBA" id="ARBA00022527"/>
    </source>
</evidence>
<name>A0A8K0FYY7_IGNLU</name>
<dbReference type="OrthoDB" id="10254671at2759"/>
<dbReference type="Proteomes" id="UP000801492">
    <property type="component" value="Unassembled WGS sequence"/>
</dbReference>
<evidence type="ECO:0000313" key="12">
    <source>
        <dbReference type="Proteomes" id="UP000801492"/>
    </source>
</evidence>
<evidence type="ECO:0000256" key="6">
    <source>
        <dbReference type="ARBA" id="ARBA00022840"/>
    </source>
</evidence>
<dbReference type="InterPro" id="IPR045216">
    <property type="entry name" value="CK2_alpha"/>
</dbReference>
<dbReference type="GO" id="GO:0005634">
    <property type="term" value="C:nucleus"/>
    <property type="evidence" value="ECO:0007669"/>
    <property type="project" value="TreeGrafter"/>
</dbReference>
<evidence type="ECO:0000256" key="5">
    <source>
        <dbReference type="ARBA" id="ARBA00022777"/>
    </source>
</evidence>
<dbReference type="PANTHER" id="PTHR24054:SF0">
    <property type="entry name" value="CASEIN KINASE II SUBUNIT ALPHA"/>
    <property type="match status" value="1"/>
</dbReference>